<evidence type="ECO:0000259" key="5">
    <source>
        <dbReference type="Pfam" id="PF25954"/>
    </source>
</evidence>
<feature type="domain" description="Multidrug resistance protein MdtA-like barrel-sandwich hybrid" evidence="4">
    <location>
        <begin position="60"/>
        <end position="244"/>
    </location>
</feature>
<evidence type="ECO:0000313" key="8">
    <source>
        <dbReference type="Proteomes" id="UP000054921"/>
    </source>
</evidence>
<dbReference type="EMBL" id="LR134173">
    <property type="protein sequence ID" value="VEB33087.1"/>
    <property type="molecule type" value="Genomic_DNA"/>
</dbReference>
<keyword evidence="3" id="KW-0812">Transmembrane</keyword>
<dbReference type="PANTHER" id="PTHR30386:SF19">
    <property type="entry name" value="MULTIDRUG EXPORT PROTEIN EMRA-RELATED"/>
    <property type="match status" value="1"/>
</dbReference>
<evidence type="ECO:0000313" key="6">
    <source>
        <dbReference type="EMBL" id="KTC82171.1"/>
    </source>
</evidence>
<dbReference type="Gene3D" id="2.40.30.170">
    <property type="match status" value="1"/>
</dbReference>
<dbReference type="AlphaFoldDB" id="A0A0W0SG75"/>
<dbReference type="PATRIC" id="fig|28084.5.peg.470"/>
<organism evidence="6 8">
    <name type="scientific">Legionella cherrii</name>
    <dbReference type="NCBI Taxonomy" id="28084"/>
    <lineage>
        <taxon>Bacteria</taxon>
        <taxon>Pseudomonadati</taxon>
        <taxon>Pseudomonadota</taxon>
        <taxon>Gammaproteobacteria</taxon>
        <taxon>Legionellales</taxon>
        <taxon>Legionellaceae</taxon>
        <taxon>Legionella</taxon>
    </lineage>
</organism>
<dbReference type="InterPro" id="IPR058792">
    <property type="entry name" value="Beta-barrel_RND_2"/>
</dbReference>
<dbReference type="EMBL" id="LNXW01000009">
    <property type="protein sequence ID" value="KTC82171.1"/>
    <property type="molecule type" value="Genomic_DNA"/>
</dbReference>
<comment type="similarity">
    <text evidence="2">Belongs to the membrane fusion protein (MFP) (TC 8.A.1) family.</text>
</comment>
<dbReference type="Pfam" id="PF25954">
    <property type="entry name" value="Beta-barrel_RND_2"/>
    <property type="match status" value="1"/>
</dbReference>
<dbReference type="Proteomes" id="UP000277577">
    <property type="component" value="Chromosome"/>
</dbReference>
<sequence>MHKEQKEATPITKNIPFSKRFIFLIIIPTVFVLIGIIIYLLGGRYVATDNAYVKADMIPLSPQVSGVVQEVFVIENQNVTKDQLLYRIDPEPFKVALTKAESKLAQVRIDILAMKANYREKQAELELARTKYNFSLRNKKRQMDLAEKHFASLSSLDEANEGAELAAQQIVTSEHNLQSLAASLAGSIDEPVESHPSYLMAKAEYEQAKLDLLRTEIKAPVAGTISAPPKNGQFVSKGSISMTLVANEHPWIEANFTEKELTYVRPGQKVITTIDIYPGKKWKGTVQSLSPATGSEFSIIPAQNATGNWVKIAQRIAVRIQLQPDPNSPPLRSGLSSWVEIDTGHKRYSFKNPPLPKVGEG</sequence>
<accession>A0A0W0SG75</accession>
<gene>
    <name evidence="6" type="primary">emrA_2</name>
    <name evidence="7" type="synonym">emrA_1</name>
    <name evidence="6" type="ORF">Lche_0435</name>
    <name evidence="7" type="ORF">NCTC11976_00227</name>
</gene>
<dbReference type="GO" id="GO:0030313">
    <property type="term" value="C:cell envelope"/>
    <property type="evidence" value="ECO:0007669"/>
    <property type="project" value="UniProtKB-SubCell"/>
</dbReference>
<keyword evidence="3" id="KW-1133">Transmembrane helix</keyword>
<evidence type="ECO:0000259" key="4">
    <source>
        <dbReference type="Pfam" id="PF25917"/>
    </source>
</evidence>
<dbReference type="Gene3D" id="1.10.287.470">
    <property type="entry name" value="Helix hairpin bin"/>
    <property type="match status" value="1"/>
</dbReference>
<reference evidence="7 9" key="2">
    <citation type="submission" date="2018-12" db="EMBL/GenBank/DDBJ databases">
        <authorList>
            <consortium name="Pathogen Informatics"/>
        </authorList>
    </citation>
    <scope>NUCLEOTIDE SEQUENCE [LARGE SCALE GENOMIC DNA]</scope>
    <source>
        <strain evidence="7 9">NCTC11976</strain>
    </source>
</reference>
<evidence type="ECO:0000256" key="1">
    <source>
        <dbReference type="ARBA" id="ARBA00004196"/>
    </source>
</evidence>
<evidence type="ECO:0000256" key="2">
    <source>
        <dbReference type="ARBA" id="ARBA00009477"/>
    </source>
</evidence>
<evidence type="ECO:0000313" key="7">
    <source>
        <dbReference type="EMBL" id="VEB33087.1"/>
    </source>
</evidence>
<dbReference type="RefSeq" id="WP_237761208.1">
    <property type="nucleotide sequence ID" value="NZ_CAAAIT010000003.1"/>
</dbReference>
<feature type="transmembrane region" description="Helical" evidence="3">
    <location>
        <begin position="21"/>
        <end position="42"/>
    </location>
</feature>
<name>A0A0W0SG75_9GAMM</name>
<dbReference type="SUPFAM" id="SSF111369">
    <property type="entry name" value="HlyD-like secretion proteins"/>
    <property type="match status" value="1"/>
</dbReference>
<proteinExistence type="inferred from homology"/>
<keyword evidence="3" id="KW-0472">Membrane</keyword>
<dbReference type="Proteomes" id="UP000054921">
    <property type="component" value="Unassembled WGS sequence"/>
</dbReference>
<keyword evidence="9" id="KW-1185">Reference proteome</keyword>
<dbReference type="STRING" id="28084.Lche_0435"/>
<dbReference type="Pfam" id="PF25917">
    <property type="entry name" value="BSH_RND"/>
    <property type="match status" value="1"/>
</dbReference>
<dbReference type="Gene3D" id="2.40.50.100">
    <property type="match status" value="1"/>
</dbReference>
<evidence type="ECO:0000313" key="9">
    <source>
        <dbReference type="Proteomes" id="UP000277577"/>
    </source>
</evidence>
<comment type="subcellular location">
    <subcellularLocation>
        <location evidence="1">Cell envelope</location>
    </subcellularLocation>
</comment>
<dbReference type="InterPro" id="IPR058625">
    <property type="entry name" value="MdtA-like_BSH"/>
</dbReference>
<dbReference type="InterPro" id="IPR050739">
    <property type="entry name" value="MFP"/>
</dbReference>
<dbReference type="GO" id="GO:0055085">
    <property type="term" value="P:transmembrane transport"/>
    <property type="evidence" value="ECO:0007669"/>
    <property type="project" value="InterPro"/>
</dbReference>
<dbReference type="PANTHER" id="PTHR30386">
    <property type="entry name" value="MEMBRANE FUSION SUBUNIT OF EMRAB-TOLC MULTIDRUG EFFLUX PUMP"/>
    <property type="match status" value="1"/>
</dbReference>
<evidence type="ECO:0000256" key="3">
    <source>
        <dbReference type="SAM" id="Phobius"/>
    </source>
</evidence>
<feature type="domain" description="CusB-like beta-barrel" evidence="5">
    <location>
        <begin position="251"/>
        <end position="293"/>
    </location>
</feature>
<protein>
    <submittedName>
        <fullName evidence="6">Multidrug efflux system</fullName>
    </submittedName>
</protein>
<reference evidence="6 8" key="1">
    <citation type="submission" date="2015-11" db="EMBL/GenBank/DDBJ databases">
        <title>Genomic analysis of 38 Legionella species identifies large and diverse effector repertoires.</title>
        <authorList>
            <person name="Burstein D."/>
            <person name="Amaro F."/>
            <person name="Zusman T."/>
            <person name="Lifshitz Z."/>
            <person name="Cohen O."/>
            <person name="Gilbert J.A."/>
            <person name="Pupko T."/>
            <person name="Shuman H.A."/>
            <person name="Segal G."/>
        </authorList>
    </citation>
    <scope>NUCLEOTIDE SEQUENCE [LARGE SCALE GENOMIC DNA]</scope>
    <source>
        <strain evidence="6 8">ORW</strain>
    </source>
</reference>